<accession>A0A0D6A0T2</accession>
<keyword evidence="1" id="KW-1133">Transmembrane helix</keyword>
<feature type="transmembrane region" description="Helical" evidence="1">
    <location>
        <begin position="12"/>
        <end position="30"/>
    </location>
</feature>
<dbReference type="Proteomes" id="UP000096490">
    <property type="component" value="Genome"/>
</dbReference>
<organismHost>
    <name type="scientific">Equidae</name>
    <name type="common">horses</name>
    <dbReference type="NCBI Taxonomy" id="9788"/>
</organismHost>
<keyword evidence="1" id="KW-0812">Transmembrane</keyword>
<feature type="transmembrane region" description="Helical" evidence="1">
    <location>
        <begin position="65"/>
        <end position="88"/>
    </location>
</feature>
<proteinExistence type="predicted"/>
<protein>
    <submittedName>
        <fullName evidence="2">Membrane protein</fullName>
    </submittedName>
</protein>
<reference evidence="2" key="1">
    <citation type="submission" date="2014-09" db="EMBL/GenBank/DDBJ databases">
        <title>Equine arteritis virus complete genome.</title>
        <authorList>
            <person name="Steinbach F."/>
            <person name="Westcott D.G."/>
            <person name="Mcgowan S.L."/>
            <person name="Grierson S.S."/>
            <person name="Frossard J.P."/>
            <person name="Choudhury B."/>
        </authorList>
    </citation>
    <scope>NUCLEOTIDE SEQUENCE [LARGE SCALE GENOMIC DNA]</scope>
    <source>
        <strain evidence="2">GB_Glos_2012</strain>
    </source>
</reference>
<feature type="transmembrane region" description="Helical" evidence="1">
    <location>
        <begin position="37"/>
        <end position="59"/>
    </location>
</feature>
<keyword evidence="1" id="KW-0472">Membrane</keyword>
<evidence type="ECO:0000256" key="1">
    <source>
        <dbReference type="SAM" id="Phobius"/>
    </source>
</evidence>
<dbReference type="Pfam" id="PF00951">
    <property type="entry name" value="Arteri_Gl"/>
    <property type="match status" value="1"/>
</dbReference>
<evidence type="ECO:0000313" key="2">
    <source>
        <dbReference type="EMBL" id="BAQ56336.1"/>
    </source>
</evidence>
<organism evidence="2">
    <name type="scientific">Equine arteritis virus</name>
    <name type="common">EAV</name>
    <dbReference type="NCBI Taxonomy" id="11047"/>
    <lineage>
        <taxon>Viruses</taxon>
        <taxon>Riboviria</taxon>
        <taxon>Orthornavirae</taxon>
        <taxon>Pisuviricota</taxon>
        <taxon>Pisoniviricetes</taxon>
        <taxon>Nidovirales</taxon>
        <taxon>Arnidovirineae</taxon>
        <taxon>Arteriviridae</taxon>
        <taxon>Equarterivirinae</taxon>
        <taxon>Alphaarterivirus</taxon>
        <taxon>Alphaarterivirus equid</taxon>
    </lineage>
</organism>
<name>A0A0D6A0T2_EAV</name>
<dbReference type="GO" id="GO:0019031">
    <property type="term" value="C:viral envelope"/>
    <property type="evidence" value="ECO:0007669"/>
    <property type="project" value="InterPro"/>
</dbReference>
<dbReference type="InterPro" id="IPR001332">
    <property type="entry name" value="Arteri_GP5"/>
</dbReference>
<dbReference type="EMBL" id="LC000003">
    <property type="protein sequence ID" value="BAQ56336.1"/>
    <property type="molecule type" value="Genomic_RNA"/>
</dbReference>
<sequence>MGAIDSFCGDGILGEYLDYFILSVPLLLLITRYVASGLVYVLTALFYSLVLAAYIWFVIVGRAFSTAYAFVLLAAFLLLVLRMIVGIVPRLRSICNHRQLVVADFVDTPSGPVPIPRSTTQVVVRGNGYTAVGNRLVDGVKTITSAGRLFSKRTAATAYKLQ</sequence>